<proteinExistence type="predicted"/>
<organism evidence="1 2">
    <name type="scientific">Amycolatopsis cihanbeyliensis</name>
    <dbReference type="NCBI Taxonomy" id="1128664"/>
    <lineage>
        <taxon>Bacteria</taxon>
        <taxon>Bacillati</taxon>
        <taxon>Actinomycetota</taxon>
        <taxon>Actinomycetes</taxon>
        <taxon>Pseudonocardiales</taxon>
        <taxon>Pseudonocardiaceae</taxon>
        <taxon>Amycolatopsis</taxon>
    </lineage>
</organism>
<dbReference type="AlphaFoldDB" id="A0A542DH03"/>
<sequence length="120" mass="12287">MPETASALPATVVAAHLEACAAELAAGTAGRRPGPSVGSVAELAEVLRLLVAGQRHLSGALEHLAERVRDGDDSRPPEQDALAAVLRAAAEAAGYSADALAEGETPLGRLLRTDDEDTRL</sequence>
<evidence type="ECO:0000313" key="2">
    <source>
        <dbReference type="Proteomes" id="UP000320876"/>
    </source>
</evidence>
<protein>
    <recommendedName>
        <fullName evidence="3">Excreted virulence factor EspC (Type VII ESX diderm)</fullName>
    </recommendedName>
</protein>
<dbReference type="EMBL" id="VFML01000001">
    <property type="protein sequence ID" value="TQJ02321.1"/>
    <property type="molecule type" value="Genomic_DNA"/>
</dbReference>
<accession>A0A542DH03</accession>
<keyword evidence="2" id="KW-1185">Reference proteome</keyword>
<dbReference type="Proteomes" id="UP000320876">
    <property type="component" value="Unassembled WGS sequence"/>
</dbReference>
<reference evidence="1 2" key="1">
    <citation type="submission" date="2019-06" db="EMBL/GenBank/DDBJ databases">
        <title>Sequencing the genomes of 1000 actinobacteria strains.</title>
        <authorList>
            <person name="Klenk H.-P."/>
        </authorList>
    </citation>
    <scope>NUCLEOTIDE SEQUENCE [LARGE SCALE GENOMIC DNA]</scope>
    <source>
        <strain evidence="1 2">DSM 45679</strain>
    </source>
</reference>
<evidence type="ECO:0000313" key="1">
    <source>
        <dbReference type="EMBL" id="TQJ02321.1"/>
    </source>
</evidence>
<comment type="caution">
    <text evidence="1">The sequence shown here is derived from an EMBL/GenBank/DDBJ whole genome shotgun (WGS) entry which is preliminary data.</text>
</comment>
<name>A0A542DH03_AMYCI</name>
<evidence type="ECO:0008006" key="3">
    <source>
        <dbReference type="Google" id="ProtNLM"/>
    </source>
</evidence>
<dbReference type="RefSeq" id="WP_141997220.1">
    <property type="nucleotide sequence ID" value="NZ_VFML01000001.1"/>
</dbReference>
<gene>
    <name evidence="1" type="ORF">FB471_2046</name>
</gene>